<dbReference type="AlphaFoldDB" id="A0A1B6IJR3"/>
<dbReference type="Pfam" id="PF00096">
    <property type="entry name" value="zf-C2H2"/>
    <property type="match status" value="1"/>
</dbReference>
<dbReference type="GO" id="GO:0008270">
    <property type="term" value="F:zinc ion binding"/>
    <property type="evidence" value="ECO:0007669"/>
    <property type="project" value="UniProtKB-KW"/>
</dbReference>
<name>A0A1B6IJR3_9HEMI</name>
<gene>
    <name evidence="3" type="ORF">g.1835</name>
</gene>
<protein>
    <recommendedName>
        <fullName evidence="2">C2H2-type domain-containing protein</fullName>
    </recommendedName>
</protein>
<dbReference type="SMART" id="SM00355">
    <property type="entry name" value="ZnF_C2H2"/>
    <property type="match status" value="2"/>
</dbReference>
<feature type="domain" description="C2H2-type" evidence="2">
    <location>
        <begin position="17"/>
        <end position="44"/>
    </location>
</feature>
<dbReference type="PROSITE" id="PS50157">
    <property type="entry name" value="ZINC_FINGER_C2H2_2"/>
    <property type="match status" value="1"/>
</dbReference>
<evidence type="ECO:0000313" key="3">
    <source>
        <dbReference type="EMBL" id="JAS87156.1"/>
    </source>
</evidence>
<dbReference type="InterPro" id="IPR013087">
    <property type="entry name" value="Znf_C2H2_type"/>
</dbReference>
<evidence type="ECO:0000256" key="1">
    <source>
        <dbReference type="PROSITE-ProRule" id="PRU00042"/>
    </source>
</evidence>
<organism evidence="3">
    <name type="scientific">Homalodisca liturata</name>
    <dbReference type="NCBI Taxonomy" id="320908"/>
    <lineage>
        <taxon>Eukaryota</taxon>
        <taxon>Metazoa</taxon>
        <taxon>Ecdysozoa</taxon>
        <taxon>Arthropoda</taxon>
        <taxon>Hexapoda</taxon>
        <taxon>Insecta</taxon>
        <taxon>Pterygota</taxon>
        <taxon>Neoptera</taxon>
        <taxon>Paraneoptera</taxon>
        <taxon>Hemiptera</taxon>
        <taxon>Auchenorrhyncha</taxon>
        <taxon>Membracoidea</taxon>
        <taxon>Cicadellidae</taxon>
        <taxon>Cicadellinae</taxon>
        <taxon>Proconiini</taxon>
        <taxon>Homalodisca</taxon>
    </lineage>
</organism>
<keyword evidence="1" id="KW-0863">Zinc-finger</keyword>
<keyword evidence="1" id="KW-0862">Zinc</keyword>
<keyword evidence="1" id="KW-0479">Metal-binding</keyword>
<dbReference type="EMBL" id="GECU01020550">
    <property type="protein sequence ID" value="JAS87156.1"/>
    <property type="molecule type" value="Transcribed_RNA"/>
</dbReference>
<reference evidence="3" key="1">
    <citation type="submission" date="2015-11" db="EMBL/GenBank/DDBJ databases">
        <title>De novo transcriptome assembly of four potential Pierce s Disease insect vectors from Arizona vineyards.</title>
        <authorList>
            <person name="Tassone E.E."/>
        </authorList>
    </citation>
    <scope>NUCLEOTIDE SEQUENCE</scope>
</reference>
<proteinExistence type="predicted"/>
<sequence>ATAAQQQRDSQGTEERFSCPRCHKSYNKRGNLSRHVRLECGDTRSYKCPVEGCPYVGKRKYYMLEHISKRHPTALATTMEENYSEERSYVEVKISATRECAEYM</sequence>
<feature type="non-terminal residue" evidence="3">
    <location>
        <position position="1"/>
    </location>
</feature>
<dbReference type="Gene3D" id="3.30.160.60">
    <property type="entry name" value="Classic Zinc Finger"/>
    <property type="match status" value="1"/>
</dbReference>
<accession>A0A1B6IJR3</accession>
<evidence type="ECO:0000259" key="2">
    <source>
        <dbReference type="PROSITE" id="PS50157"/>
    </source>
</evidence>